<proteinExistence type="predicted"/>
<protein>
    <recommendedName>
        <fullName evidence="4">GcrA cell cycle regulator</fullName>
    </recommendedName>
</protein>
<sequence length="178" mass="19313">MSARGNLSFSWSEDVTAKAQILWREGLSAAAIATRIGTSRSAVCGFATRNRDRFPQRINAAGQRVTKSKPAKTKPAKVETKKPKRSVMQPARQSIRLPWANPLTVAERSAASTRDLSRYHIAGLTPVAFADLANDQCRFPLEAFETVSGPASPCCGGRTAEGASYCAAHYRLMRGRST</sequence>
<dbReference type="InterPro" id="IPR011681">
    <property type="entry name" value="GcrA"/>
</dbReference>
<reference evidence="2 3" key="1">
    <citation type="submission" date="2020-06" db="EMBL/GenBank/DDBJ databases">
        <title>Rhizobium sp.nov. isolated from the tomato plant.</title>
        <authorList>
            <person name="Thin K.K."/>
            <person name="Zhang X."/>
            <person name="He S."/>
        </authorList>
    </citation>
    <scope>NUCLEOTIDE SEQUENCE [LARGE SCALE GENOMIC DNA]</scope>
    <source>
        <strain evidence="2 3">DBTS2</strain>
    </source>
</reference>
<name>A0ABX2QE85_9HYPH</name>
<dbReference type="EMBL" id="JABXYK010000006">
    <property type="protein sequence ID" value="NVP56065.1"/>
    <property type="molecule type" value="Genomic_DNA"/>
</dbReference>
<organism evidence="2 3">
    <name type="scientific">Mycoplana rhizolycopersici</name>
    <dbReference type="NCBI Taxonomy" id="2746702"/>
    <lineage>
        <taxon>Bacteria</taxon>
        <taxon>Pseudomonadati</taxon>
        <taxon>Pseudomonadota</taxon>
        <taxon>Alphaproteobacteria</taxon>
        <taxon>Hyphomicrobiales</taxon>
        <taxon>Rhizobiaceae</taxon>
        <taxon>Mycoplana</taxon>
    </lineage>
</organism>
<dbReference type="Pfam" id="PF07750">
    <property type="entry name" value="GcrA"/>
    <property type="match status" value="1"/>
</dbReference>
<evidence type="ECO:0000256" key="1">
    <source>
        <dbReference type="SAM" id="MobiDB-lite"/>
    </source>
</evidence>
<accession>A0ABX2QE85</accession>
<feature type="region of interest" description="Disordered" evidence="1">
    <location>
        <begin position="61"/>
        <end position="90"/>
    </location>
</feature>
<dbReference type="Proteomes" id="UP000659172">
    <property type="component" value="Unassembled WGS sequence"/>
</dbReference>
<evidence type="ECO:0000313" key="3">
    <source>
        <dbReference type="Proteomes" id="UP000659172"/>
    </source>
</evidence>
<dbReference type="RefSeq" id="WP_176950032.1">
    <property type="nucleotide sequence ID" value="NZ_JABXYK010000006.1"/>
</dbReference>
<evidence type="ECO:0000313" key="2">
    <source>
        <dbReference type="EMBL" id="NVP56065.1"/>
    </source>
</evidence>
<comment type="caution">
    <text evidence="2">The sequence shown here is derived from an EMBL/GenBank/DDBJ whole genome shotgun (WGS) entry which is preliminary data.</text>
</comment>
<feature type="compositionally biased region" description="Basic residues" evidence="1">
    <location>
        <begin position="66"/>
        <end position="75"/>
    </location>
</feature>
<keyword evidence="3" id="KW-1185">Reference proteome</keyword>
<gene>
    <name evidence="2" type="ORF">HV823_12465</name>
</gene>
<evidence type="ECO:0008006" key="4">
    <source>
        <dbReference type="Google" id="ProtNLM"/>
    </source>
</evidence>